<protein>
    <submittedName>
        <fullName evidence="1">Uncharacterized protein</fullName>
    </submittedName>
</protein>
<dbReference type="Proteomes" id="UP000298030">
    <property type="component" value="Unassembled WGS sequence"/>
</dbReference>
<organism evidence="1 2">
    <name type="scientific">Coprinellus micaceus</name>
    <name type="common">Glistening ink-cap mushroom</name>
    <name type="synonym">Coprinus micaceus</name>
    <dbReference type="NCBI Taxonomy" id="71717"/>
    <lineage>
        <taxon>Eukaryota</taxon>
        <taxon>Fungi</taxon>
        <taxon>Dikarya</taxon>
        <taxon>Basidiomycota</taxon>
        <taxon>Agaricomycotina</taxon>
        <taxon>Agaricomycetes</taxon>
        <taxon>Agaricomycetidae</taxon>
        <taxon>Agaricales</taxon>
        <taxon>Agaricineae</taxon>
        <taxon>Psathyrellaceae</taxon>
        <taxon>Coprinellus</taxon>
    </lineage>
</organism>
<evidence type="ECO:0000313" key="1">
    <source>
        <dbReference type="EMBL" id="TEB39759.1"/>
    </source>
</evidence>
<comment type="caution">
    <text evidence="1">The sequence shown here is derived from an EMBL/GenBank/DDBJ whole genome shotgun (WGS) entry which is preliminary data.</text>
</comment>
<evidence type="ECO:0000313" key="2">
    <source>
        <dbReference type="Proteomes" id="UP000298030"/>
    </source>
</evidence>
<gene>
    <name evidence="1" type="ORF">FA13DRAFT_1826438</name>
</gene>
<dbReference type="EMBL" id="QPFP01000001">
    <property type="protein sequence ID" value="TEB39759.1"/>
    <property type="molecule type" value="Genomic_DNA"/>
</dbReference>
<name>A0A4Y7U1P5_COPMI</name>
<dbReference type="AlphaFoldDB" id="A0A4Y7U1P5"/>
<accession>A0A4Y7U1P5</accession>
<sequence>MSFKLQASSLQRRTGTGPVRCGLMNLLRSLRGSKRCQKRELYGYTRASPGDGPGVSTSPHTQLEVIPSLAESNMTVRSSSPYPVSSKLATKAARTGPQIACSAAEVLRAAGQLCSDLVVFLRLVKDWDTRRTEAILLNVQPEGHVLSRSRVPRLSFPFHDLPSPTRPIPAFVMPTIKLSDEDKTYEHLAKLQKVHQTSKISHEIFAKAVAQQGGNARHDLKLCEKKFVAWEACRRAEEASMQHALAESDLVKEKKDASLTDIMLAEAMQKMTIL</sequence>
<keyword evidence="2" id="KW-1185">Reference proteome</keyword>
<proteinExistence type="predicted"/>
<reference evidence="1 2" key="1">
    <citation type="journal article" date="2019" name="Nat. Ecol. Evol.">
        <title>Megaphylogeny resolves global patterns of mushroom evolution.</title>
        <authorList>
            <person name="Varga T."/>
            <person name="Krizsan K."/>
            <person name="Foldi C."/>
            <person name="Dima B."/>
            <person name="Sanchez-Garcia M."/>
            <person name="Sanchez-Ramirez S."/>
            <person name="Szollosi G.J."/>
            <person name="Szarkandi J.G."/>
            <person name="Papp V."/>
            <person name="Albert L."/>
            <person name="Andreopoulos W."/>
            <person name="Angelini C."/>
            <person name="Antonin V."/>
            <person name="Barry K.W."/>
            <person name="Bougher N.L."/>
            <person name="Buchanan P."/>
            <person name="Buyck B."/>
            <person name="Bense V."/>
            <person name="Catcheside P."/>
            <person name="Chovatia M."/>
            <person name="Cooper J."/>
            <person name="Damon W."/>
            <person name="Desjardin D."/>
            <person name="Finy P."/>
            <person name="Geml J."/>
            <person name="Haridas S."/>
            <person name="Hughes K."/>
            <person name="Justo A."/>
            <person name="Karasinski D."/>
            <person name="Kautmanova I."/>
            <person name="Kiss B."/>
            <person name="Kocsube S."/>
            <person name="Kotiranta H."/>
            <person name="LaButti K.M."/>
            <person name="Lechner B.E."/>
            <person name="Liimatainen K."/>
            <person name="Lipzen A."/>
            <person name="Lukacs Z."/>
            <person name="Mihaltcheva S."/>
            <person name="Morgado L.N."/>
            <person name="Niskanen T."/>
            <person name="Noordeloos M.E."/>
            <person name="Ohm R.A."/>
            <person name="Ortiz-Santana B."/>
            <person name="Ovrebo C."/>
            <person name="Racz N."/>
            <person name="Riley R."/>
            <person name="Savchenko A."/>
            <person name="Shiryaev A."/>
            <person name="Soop K."/>
            <person name="Spirin V."/>
            <person name="Szebenyi C."/>
            <person name="Tomsovsky M."/>
            <person name="Tulloss R.E."/>
            <person name="Uehling J."/>
            <person name="Grigoriev I.V."/>
            <person name="Vagvolgyi C."/>
            <person name="Papp T."/>
            <person name="Martin F.M."/>
            <person name="Miettinen O."/>
            <person name="Hibbett D.S."/>
            <person name="Nagy L.G."/>
        </authorList>
    </citation>
    <scope>NUCLEOTIDE SEQUENCE [LARGE SCALE GENOMIC DNA]</scope>
    <source>
        <strain evidence="1 2">FP101781</strain>
    </source>
</reference>